<evidence type="ECO:0000259" key="6">
    <source>
        <dbReference type="PROSITE" id="PS51999"/>
    </source>
</evidence>
<dbReference type="GO" id="GO:0008270">
    <property type="term" value="F:zinc ion binding"/>
    <property type="evidence" value="ECO:0007669"/>
    <property type="project" value="UniProtKB-KW"/>
</dbReference>
<evidence type="ECO:0000256" key="5">
    <source>
        <dbReference type="SAM" id="Coils"/>
    </source>
</evidence>
<comment type="caution">
    <text evidence="7">The sequence shown here is derived from an EMBL/GenBank/DDBJ whole genome shotgun (WGS) entry which is preliminary data.</text>
</comment>
<evidence type="ECO:0000256" key="3">
    <source>
        <dbReference type="ARBA" id="ARBA00022833"/>
    </source>
</evidence>
<dbReference type="Proteomes" id="UP001229421">
    <property type="component" value="Unassembled WGS sequence"/>
</dbReference>
<keyword evidence="5" id="KW-0175">Coiled coil</keyword>
<organism evidence="7 8">
    <name type="scientific">Tagetes erecta</name>
    <name type="common">African marigold</name>
    <dbReference type="NCBI Taxonomy" id="13708"/>
    <lineage>
        <taxon>Eukaryota</taxon>
        <taxon>Viridiplantae</taxon>
        <taxon>Streptophyta</taxon>
        <taxon>Embryophyta</taxon>
        <taxon>Tracheophyta</taxon>
        <taxon>Spermatophyta</taxon>
        <taxon>Magnoliopsida</taxon>
        <taxon>eudicotyledons</taxon>
        <taxon>Gunneridae</taxon>
        <taxon>Pentapetalae</taxon>
        <taxon>asterids</taxon>
        <taxon>campanulids</taxon>
        <taxon>Asterales</taxon>
        <taxon>Asteraceae</taxon>
        <taxon>Asteroideae</taxon>
        <taxon>Heliantheae alliance</taxon>
        <taxon>Tageteae</taxon>
        <taxon>Tagetes</taxon>
    </lineage>
</organism>
<sequence length="132" mass="15490">MSSASSNTSSCKKNTKRFRVDIEANVYCNRDLIAIQRVAGRRSVRMGQEFYGCTLWPNEDCKFFMWKEEFDDFLKKHESCNCCATKEQELVDAQMQNLKLQDENKNLKLQLSLKKSNWKSRIVRPLVIVEKV</sequence>
<dbReference type="PROSITE" id="PS51999">
    <property type="entry name" value="ZF_GRF"/>
    <property type="match status" value="1"/>
</dbReference>
<feature type="domain" description="GRF-type" evidence="6">
    <location>
        <begin position="28"/>
        <end position="70"/>
    </location>
</feature>
<keyword evidence="8" id="KW-1185">Reference proteome</keyword>
<keyword evidence="2 4" id="KW-0863">Zinc-finger</keyword>
<reference evidence="7" key="1">
    <citation type="journal article" date="2023" name="bioRxiv">
        <title>Improved chromosome-level genome assembly for marigold (Tagetes erecta).</title>
        <authorList>
            <person name="Jiang F."/>
            <person name="Yuan L."/>
            <person name="Wang S."/>
            <person name="Wang H."/>
            <person name="Xu D."/>
            <person name="Wang A."/>
            <person name="Fan W."/>
        </authorList>
    </citation>
    <scope>NUCLEOTIDE SEQUENCE</scope>
    <source>
        <strain evidence="7">WSJ</strain>
        <tissue evidence="7">Leaf</tissue>
    </source>
</reference>
<dbReference type="InterPro" id="IPR010666">
    <property type="entry name" value="Znf_GRF"/>
</dbReference>
<keyword evidence="3" id="KW-0862">Zinc</keyword>
<keyword evidence="1" id="KW-0479">Metal-binding</keyword>
<proteinExistence type="predicted"/>
<dbReference type="AlphaFoldDB" id="A0AAD8KZY4"/>
<protein>
    <recommendedName>
        <fullName evidence="6">GRF-type domain-containing protein</fullName>
    </recommendedName>
</protein>
<evidence type="ECO:0000256" key="2">
    <source>
        <dbReference type="ARBA" id="ARBA00022771"/>
    </source>
</evidence>
<feature type="coiled-coil region" evidence="5">
    <location>
        <begin position="83"/>
        <end position="117"/>
    </location>
</feature>
<dbReference type="EMBL" id="JAUHHV010000002">
    <property type="protein sequence ID" value="KAK1431679.1"/>
    <property type="molecule type" value="Genomic_DNA"/>
</dbReference>
<gene>
    <name evidence="7" type="ORF">QVD17_08219</name>
</gene>
<evidence type="ECO:0000256" key="1">
    <source>
        <dbReference type="ARBA" id="ARBA00022723"/>
    </source>
</evidence>
<evidence type="ECO:0000313" key="8">
    <source>
        <dbReference type="Proteomes" id="UP001229421"/>
    </source>
</evidence>
<accession>A0AAD8KZY4</accession>
<evidence type="ECO:0000256" key="4">
    <source>
        <dbReference type="PROSITE-ProRule" id="PRU01343"/>
    </source>
</evidence>
<name>A0AAD8KZY4_TARER</name>
<evidence type="ECO:0000313" key="7">
    <source>
        <dbReference type="EMBL" id="KAK1431679.1"/>
    </source>
</evidence>